<reference evidence="14" key="1">
    <citation type="submission" date="2016-05" db="EMBL/GenBank/DDBJ databases">
        <title>Comparative genomics of biotechnologically important yeasts.</title>
        <authorList>
            <consortium name="DOE Joint Genome Institute"/>
            <person name="Riley R."/>
            <person name="Haridas S."/>
            <person name="Wolfe K.H."/>
            <person name="Lopes M.R."/>
            <person name="Hittinger C.T."/>
            <person name="Goker M."/>
            <person name="Salamov A."/>
            <person name="Wisecaver J."/>
            <person name="Long T.M."/>
            <person name="Aerts A.L."/>
            <person name="Barry K."/>
            <person name="Choi C."/>
            <person name="Clum A."/>
            <person name="Coughlan A.Y."/>
            <person name="Deshpande S."/>
            <person name="Douglass A.P."/>
            <person name="Hanson S.J."/>
            <person name="Klenk H.-P."/>
            <person name="Labutti K."/>
            <person name="Lapidus A."/>
            <person name="Lindquist E."/>
            <person name="Lipzen A."/>
            <person name="Meier-Kolthoff J.P."/>
            <person name="Ohm R.A."/>
            <person name="Otillar R.P."/>
            <person name="Pangilinan J."/>
            <person name="Peng Y."/>
            <person name="Rokas A."/>
            <person name="Rosa C.A."/>
            <person name="Scheuner C."/>
            <person name="Sibirny A.A."/>
            <person name="Slot J.C."/>
            <person name="Stielow J.B."/>
            <person name="Sun H."/>
            <person name="Kurtzman C.P."/>
            <person name="Blackwell M."/>
            <person name="Grigoriev I.V."/>
            <person name="Jeffries T.W."/>
        </authorList>
    </citation>
    <scope>NUCLEOTIDE SEQUENCE [LARGE SCALE GENOMIC DNA]</scope>
    <source>
        <strain evidence="14">NRRL Y-1933</strain>
    </source>
</reference>
<comment type="similarity">
    <text evidence="2 9">Belongs to the OXA1/ALB3/YidC family.</text>
</comment>
<feature type="transmembrane region" description="Helical" evidence="11">
    <location>
        <begin position="257"/>
        <end position="274"/>
    </location>
</feature>
<proteinExistence type="inferred from homology"/>
<dbReference type="AlphaFoldDB" id="A0A1E4RHE4"/>
<dbReference type="PANTHER" id="PTHR12428">
    <property type="entry name" value="OXA1"/>
    <property type="match status" value="1"/>
</dbReference>
<evidence type="ECO:0000259" key="12">
    <source>
        <dbReference type="Pfam" id="PF02096"/>
    </source>
</evidence>
<evidence type="ECO:0000256" key="4">
    <source>
        <dbReference type="ARBA" id="ARBA00022792"/>
    </source>
</evidence>
<gene>
    <name evidence="13" type="ORF">HYPBUDRAFT_153415</name>
</gene>
<evidence type="ECO:0000256" key="6">
    <source>
        <dbReference type="ARBA" id="ARBA00022989"/>
    </source>
</evidence>
<dbReference type="PANTHER" id="PTHR12428:SF66">
    <property type="entry name" value="MITOCHONDRIAL INNER MEMBRANE PROTEIN OXA1L"/>
    <property type="match status" value="1"/>
</dbReference>
<feature type="region of interest" description="Disordered" evidence="10">
    <location>
        <begin position="341"/>
        <end position="372"/>
    </location>
</feature>
<feature type="transmembrane region" description="Helical" evidence="11">
    <location>
        <begin position="228"/>
        <end position="245"/>
    </location>
</feature>
<dbReference type="GO" id="GO:0032977">
    <property type="term" value="F:membrane insertase activity"/>
    <property type="evidence" value="ECO:0007669"/>
    <property type="project" value="InterPro"/>
</dbReference>
<feature type="transmembrane region" description="Helical" evidence="11">
    <location>
        <begin position="108"/>
        <end position="130"/>
    </location>
</feature>
<dbReference type="NCBIfam" id="TIGR03592">
    <property type="entry name" value="yidC_oxa1_cterm"/>
    <property type="match status" value="1"/>
</dbReference>
<evidence type="ECO:0000256" key="9">
    <source>
        <dbReference type="RuleBase" id="RU003945"/>
    </source>
</evidence>
<name>A0A1E4RHE4_9ASCO</name>
<evidence type="ECO:0000256" key="7">
    <source>
        <dbReference type="ARBA" id="ARBA00023128"/>
    </source>
</evidence>
<dbReference type="OrthoDB" id="2148490at2759"/>
<dbReference type="GO" id="GO:0005743">
    <property type="term" value="C:mitochondrial inner membrane"/>
    <property type="evidence" value="ECO:0007669"/>
    <property type="project" value="UniProtKB-SubCell"/>
</dbReference>
<sequence length="372" mass="41512">MFRVGLARSTRTLKSPLIKTGSILAPSSGALFTQKPNFVRFNSSQSAPSSEIKDALTSFQDPANIPEQVTSMTSDQIGYLESIGLGNGYGPTALVEHLLEYTHVYTGLPWWGTIVAATVAVRLVLFPLYVKASANGAKMSHAKPELDVLTREMREAANVNQQSMVREKQKGIMKKYDVKLSHMFLPFCQFPIAYGFYRSLRTMAEYPVDGFSSQGYAWFQDLSVADPYLGLHVISAGMVMLMMRLGGETGGQTLSPFLKKAMYFLPIFGLAATMHFPAAVVVYFAANSIFSSLQSFLLKNKTFRKWRNLPDFAKPKANPGAPKPAETFSEWKDQFMDQLNQGTENKVRQNQEKAAALQKRKNRSQGQYIKKH</sequence>
<protein>
    <recommendedName>
        <fullName evidence="12">Membrane insertase YidC/Oxa/ALB C-terminal domain-containing protein</fullName>
    </recommendedName>
</protein>
<keyword evidence="5" id="KW-0809">Transit peptide</keyword>
<keyword evidence="6 11" id="KW-1133">Transmembrane helix</keyword>
<organism evidence="13 14">
    <name type="scientific">Hyphopichia burtonii NRRL Y-1933</name>
    <dbReference type="NCBI Taxonomy" id="984485"/>
    <lineage>
        <taxon>Eukaryota</taxon>
        <taxon>Fungi</taxon>
        <taxon>Dikarya</taxon>
        <taxon>Ascomycota</taxon>
        <taxon>Saccharomycotina</taxon>
        <taxon>Pichiomycetes</taxon>
        <taxon>Debaryomycetaceae</taxon>
        <taxon>Hyphopichia</taxon>
    </lineage>
</organism>
<keyword evidence="3 9" id="KW-0812">Transmembrane</keyword>
<feature type="compositionally biased region" description="Basic residues" evidence="10">
    <location>
        <begin position="358"/>
        <end position="372"/>
    </location>
</feature>
<keyword evidence="14" id="KW-1185">Reference proteome</keyword>
<evidence type="ECO:0000256" key="3">
    <source>
        <dbReference type="ARBA" id="ARBA00022692"/>
    </source>
</evidence>
<dbReference type="InterPro" id="IPR001708">
    <property type="entry name" value="YidC/ALB3/OXA1/COX18"/>
</dbReference>
<evidence type="ECO:0000256" key="5">
    <source>
        <dbReference type="ARBA" id="ARBA00022946"/>
    </source>
</evidence>
<evidence type="ECO:0000256" key="11">
    <source>
        <dbReference type="SAM" id="Phobius"/>
    </source>
</evidence>
<feature type="domain" description="Membrane insertase YidC/Oxa/ALB C-terminal" evidence="12">
    <location>
        <begin position="110"/>
        <end position="299"/>
    </location>
</feature>
<dbReference type="Proteomes" id="UP000095085">
    <property type="component" value="Unassembled WGS sequence"/>
</dbReference>
<dbReference type="RefSeq" id="XP_020075759.1">
    <property type="nucleotide sequence ID" value="XM_020221536.1"/>
</dbReference>
<evidence type="ECO:0000256" key="2">
    <source>
        <dbReference type="ARBA" id="ARBA00009877"/>
    </source>
</evidence>
<evidence type="ECO:0000256" key="10">
    <source>
        <dbReference type="SAM" id="MobiDB-lite"/>
    </source>
</evidence>
<keyword evidence="4" id="KW-0999">Mitochondrion inner membrane</keyword>
<accession>A0A1E4RHE4</accession>
<dbReference type="CDD" id="cd20069">
    <property type="entry name" value="5TM_Oxa1-like"/>
    <property type="match status" value="1"/>
</dbReference>
<dbReference type="InterPro" id="IPR028055">
    <property type="entry name" value="YidC/Oxa/ALB_C"/>
</dbReference>
<keyword evidence="7" id="KW-0496">Mitochondrion</keyword>
<evidence type="ECO:0000256" key="8">
    <source>
        <dbReference type="ARBA" id="ARBA00023136"/>
    </source>
</evidence>
<dbReference type="EMBL" id="KV454542">
    <property type="protein sequence ID" value="ODV66692.1"/>
    <property type="molecule type" value="Genomic_DNA"/>
</dbReference>
<dbReference type="Pfam" id="PF02096">
    <property type="entry name" value="60KD_IMP"/>
    <property type="match status" value="1"/>
</dbReference>
<dbReference type="STRING" id="984485.A0A1E4RHE4"/>
<dbReference type="GeneID" id="30996085"/>
<evidence type="ECO:0000313" key="13">
    <source>
        <dbReference type="EMBL" id="ODV66692.1"/>
    </source>
</evidence>
<dbReference type="GO" id="GO:0032979">
    <property type="term" value="P:protein insertion into mitochondrial inner membrane from matrix"/>
    <property type="evidence" value="ECO:0007669"/>
    <property type="project" value="TreeGrafter"/>
</dbReference>
<evidence type="ECO:0000313" key="14">
    <source>
        <dbReference type="Proteomes" id="UP000095085"/>
    </source>
</evidence>
<evidence type="ECO:0000256" key="1">
    <source>
        <dbReference type="ARBA" id="ARBA00004448"/>
    </source>
</evidence>
<keyword evidence="8 11" id="KW-0472">Membrane</keyword>
<comment type="subcellular location">
    <subcellularLocation>
        <location evidence="9">Membrane</location>
        <topology evidence="9">Multi-pass membrane protein</topology>
    </subcellularLocation>
    <subcellularLocation>
        <location evidence="1">Mitochondrion inner membrane</location>
        <topology evidence="1">Multi-pass membrane protein</topology>
    </subcellularLocation>
</comment>